<reference evidence="2" key="1">
    <citation type="submission" date="2011-05" db="EMBL/GenBank/DDBJ databases">
        <authorList>
            <person name="Richards S.R."/>
            <person name="Qu J."/>
            <person name="Jiang H."/>
            <person name="Jhangiani S.N."/>
            <person name="Agravi P."/>
            <person name="Goodspeed R."/>
            <person name="Gross S."/>
            <person name="Mandapat C."/>
            <person name="Jackson L."/>
            <person name="Mathew T."/>
            <person name="Pu L."/>
            <person name="Thornton R."/>
            <person name="Saada N."/>
            <person name="Wilczek-Boney K.B."/>
            <person name="Lee S."/>
            <person name="Kovar C."/>
            <person name="Wu Y."/>
            <person name="Scherer S.E."/>
            <person name="Worley K.C."/>
            <person name="Muzny D.M."/>
            <person name="Gibbs R."/>
        </authorList>
    </citation>
    <scope>NUCLEOTIDE SEQUENCE</scope>
    <source>
        <strain evidence="2">Brora</strain>
    </source>
</reference>
<reference evidence="1" key="2">
    <citation type="submission" date="2015-02" db="UniProtKB">
        <authorList>
            <consortium name="EnsemblMetazoa"/>
        </authorList>
    </citation>
    <scope>IDENTIFICATION</scope>
</reference>
<evidence type="ECO:0000313" key="1">
    <source>
        <dbReference type="EnsemblMetazoa" id="SMAR006352-PA"/>
    </source>
</evidence>
<dbReference type="AlphaFoldDB" id="T1IYN7"/>
<dbReference type="HOGENOM" id="CLU_1095476_0_0_1"/>
<dbReference type="EnsemblMetazoa" id="SMAR006352-RA">
    <property type="protein sequence ID" value="SMAR006352-PA"/>
    <property type="gene ID" value="SMAR006352"/>
</dbReference>
<organism evidence="1 2">
    <name type="scientific">Strigamia maritima</name>
    <name type="common">European centipede</name>
    <name type="synonym">Geophilus maritimus</name>
    <dbReference type="NCBI Taxonomy" id="126957"/>
    <lineage>
        <taxon>Eukaryota</taxon>
        <taxon>Metazoa</taxon>
        <taxon>Ecdysozoa</taxon>
        <taxon>Arthropoda</taxon>
        <taxon>Myriapoda</taxon>
        <taxon>Chilopoda</taxon>
        <taxon>Pleurostigmophora</taxon>
        <taxon>Geophilomorpha</taxon>
        <taxon>Linotaeniidae</taxon>
        <taxon>Strigamia</taxon>
    </lineage>
</organism>
<dbReference type="EMBL" id="JH431693">
    <property type="status" value="NOT_ANNOTATED_CDS"/>
    <property type="molecule type" value="Genomic_DNA"/>
</dbReference>
<dbReference type="Proteomes" id="UP000014500">
    <property type="component" value="Unassembled WGS sequence"/>
</dbReference>
<protein>
    <submittedName>
        <fullName evidence="1">Uncharacterized protein</fullName>
    </submittedName>
</protein>
<proteinExistence type="predicted"/>
<name>T1IYN7_STRMM</name>
<sequence>MSPTSSELLNDFRNSEVLIAIYLINVHSSQGSPRTVFPILQYPQIGNKIKDEAPIIEHLNVLHLLVPINSKYIVSKCCVTALRQVHYYLQVEFYKLYAEDGFPTYSTKQYLSSWLKMYDKPPIRVQYVCLRFGFQLHCSYQTDVLLDLQTRISPIILMKSEDVFLDEYTICETEFVFRLSVPPTFANESWTYIYLCELSKLVITNSQTTKISNELNFAFSLLWVCGATDNAPDYESEDCSFQKRELNKGNVKMK</sequence>
<evidence type="ECO:0000313" key="2">
    <source>
        <dbReference type="Proteomes" id="UP000014500"/>
    </source>
</evidence>
<keyword evidence="2" id="KW-1185">Reference proteome</keyword>
<accession>T1IYN7</accession>